<keyword evidence="8" id="KW-1185">Reference proteome</keyword>
<evidence type="ECO:0000256" key="2">
    <source>
        <dbReference type="ARBA" id="ARBA00012528"/>
    </source>
</evidence>
<dbReference type="InterPro" id="IPR035938">
    <property type="entry name" value="Hemerythrin-like_sf"/>
</dbReference>
<name>A0A2S0MY52_9BURK</name>
<dbReference type="Proteomes" id="UP000239326">
    <property type="component" value="Chromosome"/>
</dbReference>
<evidence type="ECO:0000256" key="5">
    <source>
        <dbReference type="ARBA" id="ARBA00034247"/>
    </source>
</evidence>
<organism evidence="7 8">
    <name type="scientific">Simplicispira suum</name>
    <dbReference type="NCBI Taxonomy" id="2109915"/>
    <lineage>
        <taxon>Bacteria</taxon>
        <taxon>Pseudomonadati</taxon>
        <taxon>Pseudomonadota</taxon>
        <taxon>Betaproteobacteria</taxon>
        <taxon>Burkholderiales</taxon>
        <taxon>Comamonadaceae</taxon>
        <taxon>Simplicispira</taxon>
    </lineage>
</organism>
<dbReference type="RefSeq" id="WP_106445807.1">
    <property type="nucleotide sequence ID" value="NZ_CP027669.1"/>
</dbReference>
<dbReference type="InterPro" id="IPR012827">
    <property type="entry name" value="Hemerythrin_metal-bd"/>
</dbReference>
<dbReference type="CDD" id="cd12107">
    <property type="entry name" value="Hemerythrin"/>
    <property type="match status" value="1"/>
</dbReference>
<dbReference type="AlphaFoldDB" id="A0A2S0MY52"/>
<gene>
    <name evidence="7" type="ORF">C6571_05520</name>
</gene>
<feature type="domain" description="GGDEF" evidence="6">
    <location>
        <begin position="237"/>
        <end position="372"/>
    </location>
</feature>
<dbReference type="Pfam" id="PF01814">
    <property type="entry name" value="Hemerythrin"/>
    <property type="match status" value="1"/>
</dbReference>
<dbReference type="GO" id="GO:0052621">
    <property type="term" value="F:diguanylate cyclase activity"/>
    <property type="evidence" value="ECO:0007669"/>
    <property type="project" value="UniProtKB-EC"/>
</dbReference>
<evidence type="ECO:0000256" key="1">
    <source>
        <dbReference type="ARBA" id="ARBA00010587"/>
    </source>
</evidence>
<dbReference type="PROSITE" id="PS50887">
    <property type="entry name" value="GGDEF"/>
    <property type="match status" value="1"/>
</dbReference>
<dbReference type="NCBIfam" id="TIGR00254">
    <property type="entry name" value="GGDEF"/>
    <property type="match status" value="1"/>
</dbReference>
<dbReference type="InterPro" id="IPR043128">
    <property type="entry name" value="Rev_trsase/Diguanyl_cyclase"/>
</dbReference>
<comment type="similarity">
    <text evidence="1">Belongs to the hemerythrin family.</text>
</comment>
<dbReference type="SUPFAM" id="SSF47188">
    <property type="entry name" value="Hemerythrin-like"/>
    <property type="match status" value="1"/>
</dbReference>
<comment type="catalytic activity">
    <reaction evidence="5">
        <text>2 GTP = 3',3'-c-di-GMP + 2 diphosphate</text>
        <dbReference type="Rhea" id="RHEA:24898"/>
        <dbReference type="ChEBI" id="CHEBI:33019"/>
        <dbReference type="ChEBI" id="CHEBI:37565"/>
        <dbReference type="ChEBI" id="CHEBI:58805"/>
        <dbReference type="EC" id="2.7.7.65"/>
    </reaction>
</comment>
<dbReference type="SMART" id="SM00267">
    <property type="entry name" value="GGDEF"/>
    <property type="match status" value="1"/>
</dbReference>
<evidence type="ECO:0000256" key="3">
    <source>
        <dbReference type="ARBA" id="ARBA00022723"/>
    </source>
</evidence>
<dbReference type="GO" id="GO:1902201">
    <property type="term" value="P:negative regulation of bacterial-type flagellum-dependent cell motility"/>
    <property type="evidence" value="ECO:0007669"/>
    <property type="project" value="TreeGrafter"/>
</dbReference>
<dbReference type="GO" id="GO:0005886">
    <property type="term" value="C:plasma membrane"/>
    <property type="evidence" value="ECO:0007669"/>
    <property type="project" value="TreeGrafter"/>
</dbReference>
<dbReference type="KEGG" id="simp:C6571_05520"/>
<dbReference type="Gene3D" id="1.20.120.50">
    <property type="entry name" value="Hemerythrin-like"/>
    <property type="match status" value="1"/>
</dbReference>
<evidence type="ECO:0000313" key="7">
    <source>
        <dbReference type="EMBL" id="AVO40818.1"/>
    </source>
</evidence>
<proteinExistence type="inferred from homology"/>
<evidence type="ECO:0000256" key="4">
    <source>
        <dbReference type="ARBA" id="ARBA00023004"/>
    </source>
</evidence>
<keyword evidence="3" id="KW-0479">Metal-binding</keyword>
<reference evidence="7 8" key="1">
    <citation type="submission" date="2018-03" db="EMBL/GenBank/DDBJ databases">
        <title>Genome sequencing of Simplicispira sp.</title>
        <authorList>
            <person name="Kim S.-J."/>
            <person name="Heo J."/>
            <person name="Kwon S.-W."/>
        </authorList>
    </citation>
    <scope>NUCLEOTIDE SEQUENCE [LARGE SCALE GENOMIC DNA]</scope>
    <source>
        <strain evidence="7 8">SC1-8</strain>
    </source>
</reference>
<dbReference type="CDD" id="cd01949">
    <property type="entry name" value="GGDEF"/>
    <property type="match status" value="1"/>
</dbReference>
<protein>
    <recommendedName>
        <fullName evidence="2">diguanylate cyclase</fullName>
        <ecNumber evidence="2">2.7.7.65</ecNumber>
    </recommendedName>
</protein>
<accession>A0A2S0MY52</accession>
<dbReference type="FunFam" id="3.30.70.270:FF:000001">
    <property type="entry name" value="Diguanylate cyclase domain protein"/>
    <property type="match status" value="1"/>
</dbReference>
<dbReference type="Gene3D" id="3.30.70.270">
    <property type="match status" value="1"/>
</dbReference>
<dbReference type="GO" id="GO:0046872">
    <property type="term" value="F:metal ion binding"/>
    <property type="evidence" value="ECO:0007669"/>
    <property type="project" value="UniProtKB-KW"/>
</dbReference>
<dbReference type="PANTHER" id="PTHR45138">
    <property type="entry name" value="REGULATORY COMPONENTS OF SENSORY TRANSDUCTION SYSTEM"/>
    <property type="match status" value="1"/>
</dbReference>
<dbReference type="InterPro" id="IPR050469">
    <property type="entry name" value="Diguanylate_Cyclase"/>
</dbReference>
<dbReference type="InterPro" id="IPR000160">
    <property type="entry name" value="GGDEF_dom"/>
</dbReference>
<dbReference type="PANTHER" id="PTHR45138:SF9">
    <property type="entry name" value="DIGUANYLATE CYCLASE DGCM-RELATED"/>
    <property type="match status" value="1"/>
</dbReference>
<evidence type="ECO:0000259" key="6">
    <source>
        <dbReference type="PROSITE" id="PS50887"/>
    </source>
</evidence>
<dbReference type="InterPro" id="IPR029787">
    <property type="entry name" value="Nucleotide_cyclase"/>
</dbReference>
<evidence type="ECO:0000313" key="8">
    <source>
        <dbReference type="Proteomes" id="UP000239326"/>
    </source>
</evidence>
<dbReference type="EC" id="2.7.7.65" evidence="2"/>
<dbReference type="InterPro" id="IPR012312">
    <property type="entry name" value="Hemerythrin-like"/>
</dbReference>
<sequence length="372" mass="40527">MDTFVWDENFTTGLVNVDDQHQTLIASFNALSDALQHSNATGDEQALGQAYEHMLCYTLYHFAEEEQLMRECGLDARHVQTHSALHRQFVEQVATMWSARSALQQPAQSFVGFLAYWLGMHILGIDQAMARQMQGLAQGLTAEQAYAREAQLHDQGTQALIGMVGRLYHVLTVQNAELARSNALLEQRVVERTCELAHANARLEAYASTDALLKIANRGCFDVRIVDACASAQRRGQPLGLLIIDVDHFKRYNDSYGHPAGDGCLQAVARAVAQALPRSTDLLARYGGEEFVVILYDTDAAGTAVVAARVVAQVAALALPHRGSDVAPHVTVSVGTSAHQQVDKHAAVQLLAQADAALYQAKATGRNRWVAG</sequence>
<dbReference type="OrthoDB" id="9813903at2"/>
<dbReference type="SUPFAM" id="SSF55073">
    <property type="entry name" value="Nucleotide cyclase"/>
    <property type="match status" value="1"/>
</dbReference>
<keyword evidence="4" id="KW-0408">Iron</keyword>
<dbReference type="Pfam" id="PF00990">
    <property type="entry name" value="GGDEF"/>
    <property type="match status" value="1"/>
</dbReference>
<dbReference type="NCBIfam" id="TIGR02481">
    <property type="entry name" value="hemeryth_dom"/>
    <property type="match status" value="1"/>
</dbReference>
<dbReference type="EMBL" id="CP027669">
    <property type="protein sequence ID" value="AVO40818.1"/>
    <property type="molecule type" value="Genomic_DNA"/>
</dbReference>
<dbReference type="GO" id="GO:0043709">
    <property type="term" value="P:cell adhesion involved in single-species biofilm formation"/>
    <property type="evidence" value="ECO:0007669"/>
    <property type="project" value="TreeGrafter"/>
</dbReference>